<name>A0A940SVA8_9ENTE</name>
<keyword evidence="2" id="KW-0472">Membrane</keyword>
<keyword evidence="2" id="KW-1133">Transmembrane helix</keyword>
<evidence type="ECO:0000313" key="4">
    <source>
        <dbReference type="EMBL" id="MBP1040153.1"/>
    </source>
</evidence>
<proteinExistence type="predicted"/>
<evidence type="ECO:0000313" key="5">
    <source>
        <dbReference type="Proteomes" id="UP000674938"/>
    </source>
</evidence>
<comment type="caution">
    <text evidence="4">The sequence shown here is derived from an EMBL/GenBank/DDBJ whole genome shotgun (WGS) entry which is preliminary data.</text>
</comment>
<keyword evidence="3" id="KW-0732">Signal</keyword>
<reference evidence="4" key="1">
    <citation type="submission" date="2020-12" db="EMBL/GenBank/DDBJ databases">
        <title>Vagococcus allomyrinae sp. nov. and Enterococcus lavae sp. nov., isolated from the larvae of Allomyrina dichotoma.</title>
        <authorList>
            <person name="Lee S.D."/>
        </authorList>
    </citation>
    <scope>NUCLEOTIDE SEQUENCE</scope>
    <source>
        <strain evidence="4">BWB3-3</strain>
    </source>
</reference>
<evidence type="ECO:0008006" key="6">
    <source>
        <dbReference type="Google" id="ProtNLM"/>
    </source>
</evidence>
<keyword evidence="2" id="KW-0812">Transmembrane</keyword>
<keyword evidence="5" id="KW-1185">Reference proteome</keyword>
<feature type="chain" id="PRO_5038106236" description="LPXTG cell wall anchor domain-containing protein" evidence="3">
    <location>
        <begin position="25"/>
        <end position="101"/>
    </location>
</feature>
<feature type="compositionally biased region" description="Low complexity" evidence="1">
    <location>
        <begin position="35"/>
        <end position="50"/>
    </location>
</feature>
<gene>
    <name evidence="4" type="ORF">I6N95_03920</name>
</gene>
<dbReference type="EMBL" id="JAEEGA010000002">
    <property type="protein sequence ID" value="MBP1040153.1"/>
    <property type="molecule type" value="Genomic_DNA"/>
</dbReference>
<dbReference type="Proteomes" id="UP000674938">
    <property type="component" value="Unassembled WGS sequence"/>
</dbReference>
<protein>
    <recommendedName>
        <fullName evidence="6">LPXTG cell wall anchor domain-containing protein</fullName>
    </recommendedName>
</protein>
<feature type="transmembrane region" description="Helical" evidence="2">
    <location>
        <begin position="73"/>
        <end position="92"/>
    </location>
</feature>
<feature type="region of interest" description="Disordered" evidence="1">
    <location>
        <begin position="35"/>
        <end position="65"/>
    </location>
</feature>
<sequence length="101" mass="10956">MLKKMLLTIGLLASFLITVQTVSAVTTGQVSYYGEESSTEASSTETSTTAHNEHAVTPTPPTKQNLLQTSDSVNYLFSLMGMILILIAVYDLRKNSKIKGN</sequence>
<evidence type="ECO:0000256" key="2">
    <source>
        <dbReference type="SAM" id="Phobius"/>
    </source>
</evidence>
<organism evidence="4 5">
    <name type="scientific">Vagococcus allomyrinae</name>
    <dbReference type="NCBI Taxonomy" id="2794353"/>
    <lineage>
        <taxon>Bacteria</taxon>
        <taxon>Bacillati</taxon>
        <taxon>Bacillota</taxon>
        <taxon>Bacilli</taxon>
        <taxon>Lactobacillales</taxon>
        <taxon>Enterococcaceae</taxon>
        <taxon>Vagococcus</taxon>
    </lineage>
</organism>
<dbReference type="RefSeq" id="WP_209525046.1">
    <property type="nucleotide sequence ID" value="NZ_JAEEGA010000002.1"/>
</dbReference>
<accession>A0A940SVA8</accession>
<dbReference type="AlphaFoldDB" id="A0A940SVA8"/>
<evidence type="ECO:0000256" key="3">
    <source>
        <dbReference type="SAM" id="SignalP"/>
    </source>
</evidence>
<evidence type="ECO:0000256" key="1">
    <source>
        <dbReference type="SAM" id="MobiDB-lite"/>
    </source>
</evidence>
<feature type="signal peptide" evidence="3">
    <location>
        <begin position="1"/>
        <end position="24"/>
    </location>
</feature>